<dbReference type="GO" id="GO:0016779">
    <property type="term" value="F:nucleotidyltransferase activity"/>
    <property type="evidence" value="ECO:0007669"/>
    <property type="project" value="UniProtKB-KW"/>
</dbReference>
<evidence type="ECO:0000256" key="3">
    <source>
        <dbReference type="ARBA" id="ARBA00022695"/>
    </source>
</evidence>
<evidence type="ECO:0000256" key="9">
    <source>
        <dbReference type="RuleBase" id="RU003953"/>
    </source>
</evidence>
<keyword evidence="6" id="KW-0067">ATP-binding</keyword>
<dbReference type="SUPFAM" id="SSF81301">
    <property type="entry name" value="Nucleotidyltransferase"/>
    <property type="match status" value="1"/>
</dbReference>
<organism evidence="11 12">
    <name type="scientific">Candidatus Uhrbacteria bacterium CG_4_9_14_3_um_filter_50_9</name>
    <dbReference type="NCBI Taxonomy" id="1975035"/>
    <lineage>
        <taxon>Bacteria</taxon>
        <taxon>Candidatus Uhriibacteriota</taxon>
    </lineage>
</organism>
<evidence type="ECO:0000259" key="10">
    <source>
        <dbReference type="Pfam" id="PF01743"/>
    </source>
</evidence>
<dbReference type="GO" id="GO:0046872">
    <property type="term" value="F:metal ion binding"/>
    <property type="evidence" value="ECO:0007669"/>
    <property type="project" value="UniProtKB-KW"/>
</dbReference>
<comment type="similarity">
    <text evidence="9">Belongs to the tRNA nucleotidyltransferase/poly(A) polymerase family.</text>
</comment>
<dbReference type="InterPro" id="IPR043519">
    <property type="entry name" value="NT_sf"/>
</dbReference>
<evidence type="ECO:0000256" key="4">
    <source>
        <dbReference type="ARBA" id="ARBA00022723"/>
    </source>
</evidence>
<evidence type="ECO:0000256" key="1">
    <source>
        <dbReference type="ARBA" id="ARBA00022679"/>
    </source>
</evidence>
<evidence type="ECO:0000313" key="12">
    <source>
        <dbReference type="Proteomes" id="UP000229385"/>
    </source>
</evidence>
<comment type="caution">
    <text evidence="11">The sequence shown here is derived from an EMBL/GenBank/DDBJ whole genome shotgun (WGS) entry which is preliminary data.</text>
</comment>
<dbReference type="PANTHER" id="PTHR47545:SF1">
    <property type="entry name" value="MULTIFUNCTIONAL CCA PROTEIN"/>
    <property type="match status" value="1"/>
</dbReference>
<evidence type="ECO:0000313" key="11">
    <source>
        <dbReference type="EMBL" id="PJA45293.1"/>
    </source>
</evidence>
<dbReference type="Pfam" id="PF01743">
    <property type="entry name" value="PolyA_pol"/>
    <property type="match status" value="1"/>
</dbReference>
<keyword evidence="4" id="KW-0479">Metal-binding</keyword>
<evidence type="ECO:0000256" key="2">
    <source>
        <dbReference type="ARBA" id="ARBA00022694"/>
    </source>
</evidence>
<dbReference type="Proteomes" id="UP000229385">
    <property type="component" value="Unassembled WGS sequence"/>
</dbReference>
<keyword evidence="2" id="KW-0819">tRNA processing</keyword>
<dbReference type="InterPro" id="IPR002646">
    <property type="entry name" value="PolA_pol_head_dom"/>
</dbReference>
<accession>A0A2M7XBR9</accession>
<sequence length="451" mass="51167">MTLEEQLAKQLRKEPALNFLNEFLADNPEARFFLVGGAVRDTLLGRHMRELDYDFVVSGLEAERLEQWLEQHGDVDFVGRDFGVFKFMPSGFSHEHIEFIDIALPRTEAPHTTSSGGYREFEIQSDPSLPIEKDLERRDFTINAIAFDVQNGTLIDPFNGQVDLKNRIIRTVGESEQRFNEDLSRILRAVRFASELHFTIEEQTLQTIQKKAGDLNLTRTTEDRTEFVVPRETIGAELGKALDRAPASAIDWLGRAHLMDALFPEIQRVIDVDPTYVFPLAQLKERHIMVAVSLLMRALPPDSIEEALAFTGLNSLPKESPRRIDGETVKWVVSRLHPPLTIDDVLQMPGADFEKWFFNGKGSVLLEVMTQIGHADICTAVRDRRHAIETRWLIEPGEKVPLLLSGDDVLTTGIPQGPKIRKLLDDCRSKQLAGEILSREEALAWLKQQTK</sequence>
<dbReference type="EMBL" id="PFWU01000044">
    <property type="protein sequence ID" value="PJA45293.1"/>
    <property type="molecule type" value="Genomic_DNA"/>
</dbReference>
<proteinExistence type="inferred from homology"/>
<dbReference type="SUPFAM" id="SSF81891">
    <property type="entry name" value="Poly A polymerase C-terminal region-like"/>
    <property type="match status" value="1"/>
</dbReference>
<dbReference type="Gene3D" id="3.30.460.10">
    <property type="entry name" value="Beta Polymerase, domain 2"/>
    <property type="match status" value="1"/>
</dbReference>
<dbReference type="PANTHER" id="PTHR47545">
    <property type="entry name" value="MULTIFUNCTIONAL CCA PROTEIN"/>
    <property type="match status" value="1"/>
</dbReference>
<dbReference type="CDD" id="cd05398">
    <property type="entry name" value="NT_ClassII-CCAase"/>
    <property type="match status" value="1"/>
</dbReference>
<dbReference type="GO" id="GO:0005524">
    <property type="term" value="F:ATP binding"/>
    <property type="evidence" value="ECO:0007669"/>
    <property type="project" value="UniProtKB-KW"/>
</dbReference>
<reference evidence="12" key="1">
    <citation type="submission" date="2017-09" db="EMBL/GenBank/DDBJ databases">
        <title>Depth-based differentiation of microbial function through sediment-hosted aquifers and enrichment of novel symbionts in the deep terrestrial subsurface.</title>
        <authorList>
            <person name="Probst A.J."/>
            <person name="Ladd B."/>
            <person name="Jarett J.K."/>
            <person name="Geller-Mcgrath D.E."/>
            <person name="Sieber C.M.K."/>
            <person name="Emerson J.B."/>
            <person name="Anantharaman K."/>
            <person name="Thomas B.C."/>
            <person name="Malmstrom R."/>
            <person name="Stieglmeier M."/>
            <person name="Klingl A."/>
            <person name="Woyke T."/>
            <person name="Ryan C.M."/>
            <person name="Banfield J.F."/>
        </authorList>
    </citation>
    <scope>NUCLEOTIDE SEQUENCE [LARGE SCALE GENOMIC DNA]</scope>
</reference>
<keyword evidence="1 9" id="KW-0808">Transferase</keyword>
<gene>
    <name evidence="11" type="ORF">CO174_03870</name>
</gene>
<dbReference type="Gene3D" id="1.10.3090.10">
    <property type="entry name" value="cca-adding enzyme, domain 2"/>
    <property type="match status" value="1"/>
</dbReference>
<evidence type="ECO:0000256" key="8">
    <source>
        <dbReference type="ARBA" id="ARBA00022884"/>
    </source>
</evidence>
<evidence type="ECO:0000256" key="7">
    <source>
        <dbReference type="ARBA" id="ARBA00022842"/>
    </source>
</evidence>
<dbReference type="InterPro" id="IPR050124">
    <property type="entry name" value="tRNA_CCA-adding_enzyme"/>
</dbReference>
<name>A0A2M7XBR9_9BACT</name>
<keyword evidence="8 9" id="KW-0694">RNA-binding</keyword>
<keyword evidence="7" id="KW-0460">Magnesium</keyword>
<evidence type="ECO:0000256" key="5">
    <source>
        <dbReference type="ARBA" id="ARBA00022741"/>
    </source>
</evidence>
<evidence type="ECO:0000256" key="6">
    <source>
        <dbReference type="ARBA" id="ARBA00022840"/>
    </source>
</evidence>
<dbReference type="GO" id="GO:0008033">
    <property type="term" value="P:tRNA processing"/>
    <property type="evidence" value="ECO:0007669"/>
    <property type="project" value="UniProtKB-KW"/>
</dbReference>
<keyword evidence="3" id="KW-0548">Nucleotidyltransferase</keyword>
<keyword evidence="5" id="KW-0547">Nucleotide-binding</keyword>
<feature type="domain" description="Poly A polymerase head" evidence="10">
    <location>
        <begin position="33"/>
        <end position="170"/>
    </location>
</feature>
<protein>
    <recommendedName>
        <fullName evidence="10">Poly A polymerase head domain-containing protein</fullName>
    </recommendedName>
</protein>
<dbReference type="GO" id="GO:0003723">
    <property type="term" value="F:RNA binding"/>
    <property type="evidence" value="ECO:0007669"/>
    <property type="project" value="UniProtKB-KW"/>
</dbReference>
<dbReference type="AlphaFoldDB" id="A0A2M7XBR9"/>